<evidence type="ECO:0000256" key="1">
    <source>
        <dbReference type="SAM" id="MobiDB-lite"/>
    </source>
</evidence>
<feature type="compositionally biased region" description="Polar residues" evidence="1">
    <location>
        <begin position="1"/>
        <end position="11"/>
    </location>
</feature>
<gene>
    <name evidence="2" type="ORF">CSUI_004869</name>
</gene>
<dbReference type="RefSeq" id="XP_067922974.1">
    <property type="nucleotide sequence ID" value="XM_068065050.1"/>
</dbReference>
<dbReference type="Proteomes" id="UP000221165">
    <property type="component" value="Unassembled WGS sequence"/>
</dbReference>
<comment type="caution">
    <text evidence="2">The sequence shown here is derived from an EMBL/GenBank/DDBJ whole genome shotgun (WGS) entry which is preliminary data.</text>
</comment>
<feature type="region of interest" description="Disordered" evidence="1">
    <location>
        <begin position="169"/>
        <end position="196"/>
    </location>
</feature>
<sequence length="253" mass="28515">GRLKNQRTVSEPSRRRLAEAPVVARRSTRQRDVTSSPHCRHAQHCNEHVRNRAGPRRDAEVTLAAGGVSCLPPRVVSPPPGSRVPLSKRECCRDGSITEWLQRERAGARVSTTTPESSGQKDREGKGGQERTTVQRLQVDQEETEHPTERVLECRTTDFTRGLLRKQQDYRNSEADTPRGRLTDKAGNNKEKGLRVPDWRTPTFMCRCSGSSTDNKRAAERRNENSCILELGISPGGSSQMWFCSDLFLYDFL</sequence>
<evidence type="ECO:0000313" key="3">
    <source>
        <dbReference type="Proteomes" id="UP000221165"/>
    </source>
</evidence>
<organism evidence="2 3">
    <name type="scientific">Cystoisospora suis</name>
    <dbReference type="NCBI Taxonomy" id="483139"/>
    <lineage>
        <taxon>Eukaryota</taxon>
        <taxon>Sar</taxon>
        <taxon>Alveolata</taxon>
        <taxon>Apicomplexa</taxon>
        <taxon>Conoidasida</taxon>
        <taxon>Coccidia</taxon>
        <taxon>Eucoccidiorida</taxon>
        <taxon>Eimeriorina</taxon>
        <taxon>Sarcocystidae</taxon>
        <taxon>Cystoisospora</taxon>
    </lineage>
</organism>
<keyword evidence="3" id="KW-1185">Reference proteome</keyword>
<proteinExistence type="predicted"/>
<dbReference type="EMBL" id="MIGC01002331">
    <property type="protein sequence ID" value="PHJ21290.1"/>
    <property type="molecule type" value="Genomic_DNA"/>
</dbReference>
<evidence type="ECO:0000313" key="2">
    <source>
        <dbReference type="EMBL" id="PHJ21290.1"/>
    </source>
</evidence>
<feature type="compositionally biased region" description="Basic and acidic residues" evidence="1">
    <location>
        <begin position="44"/>
        <end position="55"/>
    </location>
</feature>
<accession>A0A2C6KLC1</accession>
<dbReference type="AlphaFoldDB" id="A0A2C6KLC1"/>
<protein>
    <submittedName>
        <fullName evidence="2">Uncharacterized protein</fullName>
    </submittedName>
</protein>
<feature type="region of interest" description="Disordered" evidence="1">
    <location>
        <begin position="1"/>
        <end position="55"/>
    </location>
</feature>
<feature type="region of interest" description="Disordered" evidence="1">
    <location>
        <begin position="69"/>
        <end position="88"/>
    </location>
</feature>
<reference evidence="2 3" key="1">
    <citation type="journal article" date="2017" name="Int. J. Parasitol.">
        <title>The genome of the protozoan parasite Cystoisospora suis and a reverse vaccinology approach to identify vaccine candidates.</title>
        <authorList>
            <person name="Palmieri N."/>
            <person name="Shrestha A."/>
            <person name="Ruttkowski B."/>
            <person name="Beck T."/>
            <person name="Vogl C."/>
            <person name="Tomley F."/>
            <person name="Blake D.P."/>
            <person name="Joachim A."/>
        </authorList>
    </citation>
    <scope>NUCLEOTIDE SEQUENCE [LARGE SCALE GENOMIC DNA]</scope>
    <source>
        <strain evidence="2 3">Wien I</strain>
    </source>
</reference>
<dbReference type="VEuPathDB" id="ToxoDB:CSUI_004869"/>
<name>A0A2C6KLC1_9APIC</name>
<feature type="compositionally biased region" description="Basic and acidic residues" evidence="1">
    <location>
        <begin position="119"/>
        <end position="129"/>
    </location>
</feature>
<feature type="region of interest" description="Disordered" evidence="1">
    <location>
        <begin position="102"/>
        <end position="149"/>
    </location>
</feature>
<feature type="non-terminal residue" evidence="2">
    <location>
        <position position="1"/>
    </location>
</feature>
<dbReference type="GeneID" id="94428261"/>